<reference evidence="2 3" key="1">
    <citation type="journal article" date="2015" name="Nature">
        <title>rRNA introns, odd ribosomes, and small enigmatic genomes across a large radiation of phyla.</title>
        <authorList>
            <person name="Brown C.T."/>
            <person name="Hug L.A."/>
            <person name="Thomas B.C."/>
            <person name="Sharon I."/>
            <person name="Castelle C.J."/>
            <person name="Singh A."/>
            <person name="Wilkins M.J."/>
            <person name="Williams K.H."/>
            <person name="Banfield J.F."/>
        </authorList>
    </citation>
    <scope>NUCLEOTIDE SEQUENCE [LARGE SCALE GENOMIC DNA]</scope>
</reference>
<sequence>MKKAKGELINEIIDTLMHGVNEAVDWFNDPQAYDRKLRGYLSQDEWNRLFGDQKKKLILRRLKKKKWVEARQVGNTVTYLLSHDILAEHLKQSMRTTASKIHSGELLIAFDFPEAAGRARRDWRRLLKGVGFKQVQLSVWSTVKAVEEQVLQLVRLLRIQKWVKVYRCYELR</sequence>
<dbReference type="Pfam" id="PF20803">
    <property type="entry name" value="PaaX_M"/>
    <property type="match status" value="1"/>
</dbReference>
<comment type="caution">
    <text evidence="2">The sequence shown here is derived from an EMBL/GenBank/DDBJ whole genome shotgun (WGS) entry which is preliminary data.</text>
</comment>
<evidence type="ECO:0000313" key="2">
    <source>
        <dbReference type="EMBL" id="KKW33464.1"/>
    </source>
</evidence>
<protein>
    <recommendedName>
        <fullName evidence="1">Transcriptional repressor PaaX-like central Cas2-like domain-containing protein</fullName>
    </recommendedName>
</protein>
<feature type="domain" description="Transcriptional repressor PaaX-like central Cas2-like" evidence="1">
    <location>
        <begin position="107"/>
        <end position="167"/>
    </location>
</feature>
<dbReference type="Proteomes" id="UP000034054">
    <property type="component" value="Unassembled WGS sequence"/>
</dbReference>
<organism evidence="2 3">
    <name type="scientific">Candidatus Uhrbacteria bacterium GW2011_GWA2_52_8d</name>
    <dbReference type="NCBI Taxonomy" id="1618979"/>
    <lineage>
        <taxon>Bacteria</taxon>
        <taxon>Candidatus Uhriibacteriota</taxon>
    </lineage>
</organism>
<evidence type="ECO:0000313" key="3">
    <source>
        <dbReference type="Proteomes" id="UP000034054"/>
    </source>
</evidence>
<accession>A0A0G2ALD9</accession>
<gene>
    <name evidence="2" type="ORF">UY76_C0002G0018</name>
</gene>
<dbReference type="EMBL" id="LCRH01000002">
    <property type="protein sequence ID" value="KKW33464.1"/>
    <property type="molecule type" value="Genomic_DNA"/>
</dbReference>
<proteinExistence type="predicted"/>
<evidence type="ECO:0000259" key="1">
    <source>
        <dbReference type="Pfam" id="PF20803"/>
    </source>
</evidence>
<dbReference type="AlphaFoldDB" id="A0A0G2ALD9"/>
<dbReference type="InterPro" id="IPR048846">
    <property type="entry name" value="PaaX-like_central"/>
</dbReference>
<name>A0A0G2ALD9_9BACT</name>